<keyword evidence="4 6" id="KW-0472">Membrane</keyword>
<dbReference type="Pfam" id="PF04138">
    <property type="entry name" value="GtrA_DPMS_TM"/>
    <property type="match status" value="1"/>
</dbReference>
<feature type="transmembrane region" description="Helical" evidence="6">
    <location>
        <begin position="369"/>
        <end position="389"/>
    </location>
</feature>
<feature type="domain" description="GtrA/DPMS transmembrane" evidence="7">
    <location>
        <begin position="14"/>
        <end position="133"/>
    </location>
</feature>
<name>A0A8I0ADD1_9FIRM</name>
<feature type="transmembrane region" description="Helical" evidence="6">
    <location>
        <begin position="110"/>
        <end position="127"/>
    </location>
</feature>
<feature type="transmembrane region" description="Helical" evidence="6">
    <location>
        <begin position="297"/>
        <end position="313"/>
    </location>
</feature>
<feature type="transmembrane region" description="Helical" evidence="6">
    <location>
        <begin position="463"/>
        <end position="482"/>
    </location>
</feature>
<feature type="transmembrane region" description="Helical" evidence="6">
    <location>
        <begin position="964"/>
        <end position="983"/>
    </location>
</feature>
<keyword evidence="3 6" id="KW-1133">Transmembrane helix</keyword>
<dbReference type="GO" id="GO:0016020">
    <property type="term" value="C:membrane"/>
    <property type="evidence" value="ECO:0007669"/>
    <property type="project" value="UniProtKB-SubCell"/>
</dbReference>
<feature type="transmembrane region" description="Helical" evidence="6">
    <location>
        <begin position="574"/>
        <end position="592"/>
    </location>
</feature>
<feature type="transmembrane region" description="Helical" evidence="6">
    <location>
        <begin position="148"/>
        <end position="167"/>
    </location>
</feature>
<feature type="transmembrane region" description="Helical" evidence="6">
    <location>
        <begin position="325"/>
        <end position="348"/>
    </location>
</feature>
<evidence type="ECO:0000256" key="2">
    <source>
        <dbReference type="ARBA" id="ARBA00022692"/>
    </source>
</evidence>
<keyword evidence="2 6" id="KW-0812">Transmembrane</keyword>
<evidence type="ECO:0000256" key="3">
    <source>
        <dbReference type="ARBA" id="ARBA00022989"/>
    </source>
</evidence>
<dbReference type="InterPro" id="IPR007267">
    <property type="entry name" value="GtrA_DPMS_TM"/>
</dbReference>
<comment type="caution">
    <text evidence="8">The sequence shown here is derived from an EMBL/GenBank/DDBJ whole genome shotgun (WGS) entry which is preliminary data.</text>
</comment>
<evidence type="ECO:0000256" key="4">
    <source>
        <dbReference type="ARBA" id="ARBA00023136"/>
    </source>
</evidence>
<gene>
    <name evidence="8" type="ORF">H8S09_02245</name>
</gene>
<feature type="transmembrane region" description="Helical" evidence="6">
    <location>
        <begin position="80"/>
        <end position="98"/>
    </location>
</feature>
<sequence length="1063" mass="121509">MDTIKKLLKKEIVRYVIAGGATTVVNIVSFYLLRMFTGLSRSGANVIAISLAILFAFFANKFFVFTESSKKDAVTLSREFISFVGTRLLAMLVEVVGTNLLCDSFRCNEFLSKIIIQFFVVVINYVFGKCFVFKKKKPSIRLFMKKNYIILLAGLLPACFLLGVWIAEKIGPFGGNSLTMVDSLHQYLPFFSDYYDKLQNEGSLFYTWDIGLGSNMLSIIAYYIACPINFLVVLFKQEHIYIAMSLFIGIKIILSGMSFAYYMREKCEEQGKYQAVILIFSTAYALSNYIIGYSWNLMWMDCILILPLIMAGFERMTETGNYKLYVLSLFYGLMCNYYICFMICIFLVMEFLLTNHKSIKKFFTDGFRLAGCSLLAAGMAAFLLIPAYLGLNTTASANRVFPKAEWYGSIWDQIKQLFYLTKPIKNQQFDGGLNIYCGTICFVLLFVYLLNRRIKLWDKVKNVIILVVIFASFNNQLLNYIWHGFHDQYGIPNRFSFLFIFLLLAMCCEVLMKLQKKDILSVMLGIACGYAFLILATKKCTLEKETLLWTEIFITAYAVCMVGFTLTKGMWKRIISYVLLIVCLVETTINGIKGYDSNGYVDISQYFGLESEIRNAIDYLDCKDKPYRVEMMNTKIVDEPTFYNLKSVCLFGSTVSADLVDMMHDLGYYTGANEFLFDGGNTVSNSLLGIKYLLQRDGEYNYFDVNYVNEVDGIRLYENPYALSLGYMVNNDLLDYDGDIGNMFETLNQFVKLSTGVPGVFSELYPEVSTYSDNCEVTRQGDLSEYYSYKRTDSSTCNFQLSFDITDETNDIYIMANCSGINKVRIYIDNEEKNYERLQNQTYHVGHLVKGQKVTVEYCFRDTQANTGTARLIVADMNWESFLQAYDILQSQQLLIGKMEDGYVKGYITISYPGLLFTSIPYDAGWTAYVDGEKYEIDKVGNAFIALKLAAGDHVIEFKYFPPGLKLGLILTFACWLLFGFLCGRRQLQNRNAEKTSGRRKRRTQSAGINETESDATSDLPEPDDRSLSVDEAVEQTEPETLDDDYYKHVDEILKDVFDNDPK</sequence>
<feature type="transmembrane region" description="Helical" evidence="6">
    <location>
        <begin position="39"/>
        <end position="59"/>
    </location>
</feature>
<evidence type="ECO:0000313" key="9">
    <source>
        <dbReference type="Proteomes" id="UP000615234"/>
    </source>
</evidence>
<feature type="region of interest" description="Disordered" evidence="5">
    <location>
        <begin position="992"/>
        <end position="1044"/>
    </location>
</feature>
<comment type="subcellular location">
    <subcellularLocation>
        <location evidence="1">Membrane</location>
        <topology evidence="1">Multi-pass membrane protein</topology>
    </subcellularLocation>
</comment>
<evidence type="ECO:0000256" key="5">
    <source>
        <dbReference type="SAM" id="MobiDB-lite"/>
    </source>
</evidence>
<feature type="transmembrane region" description="Helical" evidence="6">
    <location>
        <begin position="240"/>
        <end position="261"/>
    </location>
</feature>
<feature type="transmembrane region" description="Helical" evidence="6">
    <location>
        <begin position="273"/>
        <end position="290"/>
    </location>
</feature>
<dbReference type="Proteomes" id="UP000615234">
    <property type="component" value="Unassembled WGS sequence"/>
</dbReference>
<reference evidence="8 9" key="1">
    <citation type="submission" date="2020-08" db="EMBL/GenBank/DDBJ databases">
        <title>Genome public.</title>
        <authorList>
            <person name="Liu C."/>
            <person name="Sun Q."/>
        </authorList>
    </citation>
    <scope>NUCLEOTIDE SEQUENCE [LARGE SCALE GENOMIC DNA]</scope>
    <source>
        <strain evidence="8 9">NSJ-10</strain>
    </source>
</reference>
<feature type="compositionally biased region" description="Polar residues" evidence="5">
    <location>
        <begin position="1005"/>
        <end position="1017"/>
    </location>
</feature>
<dbReference type="Pfam" id="PF09586">
    <property type="entry name" value="YfhO"/>
    <property type="match status" value="1"/>
</dbReference>
<proteinExistence type="predicted"/>
<dbReference type="AlphaFoldDB" id="A0A8I0ADD1"/>
<organism evidence="8 9">
    <name type="scientific">Coprococcus hominis</name>
    <name type="common">ex Liu et al. 2022</name>
    <dbReference type="NCBI Taxonomy" id="2763039"/>
    <lineage>
        <taxon>Bacteria</taxon>
        <taxon>Bacillati</taxon>
        <taxon>Bacillota</taxon>
        <taxon>Clostridia</taxon>
        <taxon>Lachnospirales</taxon>
        <taxon>Lachnospiraceae</taxon>
        <taxon>Coprococcus</taxon>
    </lineage>
</organism>
<feature type="transmembrane region" description="Helical" evidence="6">
    <location>
        <begin position="548"/>
        <end position="567"/>
    </location>
</feature>
<dbReference type="PANTHER" id="PTHR38454:SF1">
    <property type="entry name" value="INTEGRAL MEMBRANE PROTEIN"/>
    <property type="match status" value="1"/>
</dbReference>
<protein>
    <submittedName>
        <fullName evidence="8">YfhO family protein</fullName>
    </submittedName>
</protein>
<evidence type="ECO:0000256" key="6">
    <source>
        <dbReference type="SAM" id="Phobius"/>
    </source>
</evidence>
<keyword evidence="9" id="KW-1185">Reference proteome</keyword>
<feature type="transmembrane region" description="Helical" evidence="6">
    <location>
        <begin position="12"/>
        <end position="33"/>
    </location>
</feature>
<evidence type="ECO:0000256" key="1">
    <source>
        <dbReference type="ARBA" id="ARBA00004141"/>
    </source>
</evidence>
<dbReference type="PANTHER" id="PTHR38454">
    <property type="entry name" value="INTEGRAL MEMBRANE PROTEIN-RELATED"/>
    <property type="match status" value="1"/>
</dbReference>
<dbReference type="EMBL" id="JACOOX010000001">
    <property type="protein sequence ID" value="MBC5661723.1"/>
    <property type="molecule type" value="Genomic_DNA"/>
</dbReference>
<feature type="transmembrane region" description="Helical" evidence="6">
    <location>
        <begin position="216"/>
        <end position="235"/>
    </location>
</feature>
<evidence type="ECO:0000259" key="7">
    <source>
        <dbReference type="Pfam" id="PF04138"/>
    </source>
</evidence>
<dbReference type="InterPro" id="IPR018580">
    <property type="entry name" value="Uncharacterised_YfhO"/>
</dbReference>
<accession>A0A8I0ADD1</accession>
<feature type="compositionally biased region" description="Acidic residues" evidence="5">
    <location>
        <begin position="1032"/>
        <end position="1044"/>
    </location>
</feature>
<feature type="transmembrane region" description="Helical" evidence="6">
    <location>
        <begin position="433"/>
        <end position="451"/>
    </location>
</feature>
<feature type="transmembrane region" description="Helical" evidence="6">
    <location>
        <begin position="494"/>
        <end position="512"/>
    </location>
</feature>
<evidence type="ECO:0000313" key="8">
    <source>
        <dbReference type="EMBL" id="MBC5661723.1"/>
    </source>
</evidence>
<dbReference type="GO" id="GO:0000271">
    <property type="term" value="P:polysaccharide biosynthetic process"/>
    <property type="evidence" value="ECO:0007669"/>
    <property type="project" value="InterPro"/>
</dbReference>
<dbReference type="RefSeq" id="WP_118663458.1">
    <property type="nucleotide sequence ID" value="NZ_JACOOX010000001.1"/>
</dbReference>
<feature type="transmembrane region" description="Helical" evidence="6">
    <location>
        <begin position="519"/>
        <end position="536"/>
    </location>
</feature>